<evidence type="ECO:0000256" key="1">
    <source>
        <dbReference type="ARBA" id="ARBA00006184"/>
    </source>
</evidence>
<dbReference type="OrthoDB" id="365981at2759"/>
<dbReference type="InterPro" id="IPR049945">
    <property type="entry name" value="AAA_22"/>
</dbReference>
<dbReference type="InterPro" id="IPR036388">
    <property type="entry name" value="WH-like_DNA-bd_sf"/>
</dbReference>
<dbReference type="InterPro" id="IPR027417">
    <property type="entry name" value="P-loop_NTPase"/>
</dbReference>
<dbReference type="PANTHER" id="PTHR10763:SF26">
    <property type="entry name" value="CELL DIVISION CONTROL PROTEIN 6 HOMOLOG"/>
    <property type="match status" value="1"/>
</dbReference>
<comment type="caution">
    <text evidence="5">The sequence shown here is derived from an EMBL/GenBank/DDBJ whole genome shotgun (WGS) entry which is preliminary data.</text>
</comment>
<dbReference type="GO" id="GO:0005634">
    <property type="term" value="C:nucleus"/>
    <property type="evidence" value="ECO:0007669"/>
    <property type="project" value="TreeGrafter"/>
</dbReference>
<evidence type="ECO:0000313" key="5">
    <source>
        <dbReference type="EMBL" id="KII67007.1"/>
    </source>
</evidence>
<dbReference type="GO" id="GO:0051301">
    <property type="term" value="P:cell division"/>
    <property type="evidence" value="ECO:0007669"/>
    <property type="project" value="UniProtKB-KW"/>
</dbReference>
<dbReference type="Gene3D" id="3.40.50.300">
    <property type="entry name" value="P-loop containing nucleotide triphosphate hydrolases"/>
    <property type="match status" value="1"/>
</dbReference>
<dbReference type="GO" id="GO:0016887">
    <property type="term" value="F:ATP hydrolysis activity"/>
    <property type="evidence" value="ECO:0007669"/>
    <property type="project" value="InterPro"/>
</dbReference>
<dbReference type="InterPro" id="IPR054425">
    <property type="entry name" value="Cdc6_ORC1-like_ATPase_lid"/>
</dbReference>
<reference evidence="5 6" key="1">
    <citation type="journal article" date="2014" name="Genome Biol. Evol.">
        <title>The genome of the myxosporean Thelohanellus kitauei shows adaptations to nutrient acquisition within its fish host.</title>
        <authorList>
            <person name="Yang Y."/>
            <person name="Xiong J."/>
            <person name="Zhou Z."/>
            <person name="Huo F."/>
            <person name="Miao W."/>
            <person name="Ran C."/>
            <person name="Liu Y."/>
            <person name="Zhang J."/>
            <person name="Feng J."/>
            <person name="Wang M."/>
            <person name="Wang M."/>
            <person name="Wang L."/>
            <person name="Yao B."/>
        </authorList>
    </citation>
    <scope>NUCLEOTIDE SEQUENCE [LARGE SCALE GENOMIC DNA]</scope>
    <source>
        <strain evidence="5">Wuqing</strain>
    </source>
</reference>
<accession>A0A0C2MZE2</accession>
<dbReference type="GO" id="GO:0003688">
    <property type="term" value="F:DNA replication origin binding"/>
    <property type="evidence" value="ECO:0007669"/>
    <property type="project" value="TreeGrafter"/>
</dbReference>
<sequence>MPRKESFKKRIIKSSLKKPKKILKSKLKVRQKSQKKSNSSSVEDQTEETKNGSNFKEAIYNSLTLDIVQNIPCRENETFQICSLFDSIISRKRNEFIFICGCPGSGKTLVVQSLLKKYESKLTYHSVNCRKASETANIMLYIMSQISESQKKPVKDLTVWLSKQKGNKTILFVLDEIDQLSNNVRHVFKPLLDLLFNSNLRFSLLGISNDINFSSKLISLFPSCRNNIHSVIFPAYTSEDLHRIIDSRLKFSPPVISDKAKEYLAKNISTSGGDARKLFSTLKNAFDNCFSSNDSYPFIDLPDILKSTKKTDQSVSQIVTEFSFDISLPQWFVFLSFLRIVKRSHKYVDPIQIYLEYHNICQDNNIVPIPSQDFNSTLENLESFGLIKIKRKKNIFGSVNLSVSMIEAKAFLNSQKLKNVMYDRLLATLDEKI</sequence>
<dbReference type="CDD" id="cd18139">
    <property type="entry name" value="HLD_clamp_RarA"/>
    <property type="match status" value="1"/>
</dbReference>
<dbReference type="GO" id="GO:0033314">
    <property type="term" value="P:mitotic DNA replication checkpoint signaling"/>
    <property type="evidence" value="ECO:0007669"/>
    <property type="project" value="TreeGrafter"/>
</dbReference>
<keyword evidence="6" id="KW-1185">Reference proteome</keyword>
<organism evidence="5 6">
    <name type="scientific">Thelohanellus kitauei</name>
    <name type="common">Myxosporean</name>
    <dbReference type="NCBI Taxonomy" id="669202"/>
    <lineage>
        <taxon>Eukaryota</taxon>
        <taxon>Metazoa</taxon>
        <taxon>Cnidaria</taxon>
        <taxon>Myxozoa</taxon>
        <taxon>Myxosporea</taxon>
        <taxon>Bivalvulida</taxon>
        <taxon>Platysporina</taxon>
        <taxon>Myxobolidae</taxon>
        <taxon>Thelohanellus</taxon>
    </lineage>
</organism>
<dbReference type="OMA" id="EVMIHLK"/>
<dbReference type="SUPFAM" id="SSF52540">
    <property type="entry name" value="P-loop containing nucleoside triphosphate hydrolases"/>
    <property type="match status" value="1"/>
</dbReference>
<dbReference type="SMART" id="SM00382">
    <property type="entry name" value="AAA"/>
    <property type="match status" value="1"/>
</dbReference>
<dbReference type="GO" id="GO:0006270">
    <property type="term" value="P:DNA replication initiation"/>
    <property type="evidence" value="ECO:0007669"/>
    <property type="project" value="TreeGrafter"/>
</dbReference>
<dbReference type="Gene3D" id="1.10.8.60">
    <property type="match status" value="1"/>
</dbReference>
<dbReference type="Pfam" id="PF13401">
    <property type="entry name" value="AAA_22"/>
    <property type="match status" value="1"/>
</dbReference>
<evidence type="ECO:0000259" key="4">
    <source>
        <dbReference type="SMART" id="SM00382"/>
    </source>
</evidence>
<keyword evidence="2" id="KW-0235">DNA replication</keyword>
<dbReference type="Gene3D" id="1.10.10.10">
    <property type="entry name" value="Winged helix-like DNA-binding domain superfamily/Winged helix DNA-binding domain"/>
    <property type="match status" value="1"/>
</dbReference>
<feature type="compositionally biased region" description="Basic residues" evidence="3">
    <location>
        <begin position="26"/>
        <end position="35"/>
    </location>
</feature>
<dbReference type="CDD" id="cd00009">
    <property type="entry name" value="AAA"/>
    <property type="match status" value="1"/>
</dbReference>
<feature type="domain" description="AAA+ ATPase" evidence="4">
    <location>
        <begin position="93"/>
        <end position="233"/>
    </location>
</feature>
<keyword evidence="5" id="KW-0131">Cell cycle</keyword>
<dbReference type="InterPro" id="IPR003593">
    <property type="entry name" value="AAA+_ATPase"/>
</dbReference>
<protein>
    <submittedName>
        <fullName evidence="5">Cell division control protein 6</fullName>
    </submittedName>
</protein>
<dbReference type="Proteomes" id="UP000031668">
    <property type="component" value="Unassembled WGS sequence"/>
</dbReference>
<name>A0A0C2MZE2_THEKT</name>
<dbReference type="Pfam" id="PF22606">
    <property type="entry name" value="Cdc6-ORC-like_ATPase_lid"/>
    <property type="match status" value="1"/>
</dbReference>
<evidence type="ECO:0000313" key="6">
    <source>
        <dbReference type="Proteomes" id="UP000031668"/>
    </source>
</evidence>
<gene>
    <name evidence="5" type="ORF">RF11_07546</name>
</gene>
<evidence type="ECO:0000256" key="3">
    <source>
        <dbReference type="SAM" id="MobiDB-lite"/>
    </source>
</evidence>
<keyword evidence="5" id="KW-0132">Cell division</keyword>
<proteinExistence type="inferred from homology"/>
<dbReference type="PANTHER" id="PTHR10763">
    <property type="entry name" value="CELL DIVISION CONTROL PROTEIN 6-RELATED"/>
    <property type="match status" value="1"/>
</dbReference>
<dbReference type="EMBL" id="JWZT01003344">
    <property type="protein sequence ID" value="KII67007.1"/>
    <property type="molecule type" value="Genomic_DNA"/>
</dbReference>
<dbReference type="AlphaFoldDB" id="A0A0C2MZE2"/>
<feature type="region of interest" description="Disordered" evidence="3">
    <location>
        <begin position="26"/>
        <end position="50"/>
    </location>
</feature>
<evidence type="ECO:0000256" key="2">
    <source>
        <dbReference type="ARBA" id="ARBA00022705"/>
    </source>
</evidence>
<comment type="similarity">
    <text evidence="1">Belongs to the CDC6/cdc18 family.</text>
</comment>
<dbReference type="InterPro" id="IPR050311">
    <property type="entry name" value="ORC1/CDC6"/>
</dbReference>